<dbReference type="Proteomes" id="UP001163152">
    <property type="component" value="Chromosome"/>
</dbReference>
<dbReference type="EMBL" id="CP113797">
    <property type="protein sequence ID" value="WAL60309.1"/>
    <property type="molecule type" value="Genomic_DNA"/>
</dbReference>
<evidence type="ECO:0000313" key="2">
    <source>
        <dbReference type="EMBL" id="WAL60309.1"/>
    </source>
</evidence>
<dbReference type="RefSeq" id="WP_268610187.1">
    <property type="nucleotide sequence ID" value="NZ_CP113797.1"/>
</dbReference>
<feature type="chain" id="PRO_5039703257" description="Porin family protein" evidence="1">
    <location>
        <begin position="19"/>
        <end position="174"/>
    </location>
</feature>
<keyword evidence="1" id="KW-0732">Signal</keyword>
<gene>
    <name evidence="2" type="ORF">OXH18_24615</name>
</gene>
<dbReference type="InterPro" id="IPR011250">
    <property type="entry name" value="OMP/PagP_B-barrel"/>
</dbReference>
<dbReference type="KEGG" id="tsin:OXH18_24615"/>
<reference evidence="2" key="1">
    <citation type="submission" date="2022-12" db="EMBL/GenBank/DDBJ databases">
        <title>Polyphasic identification of a Novel Hot-Spring Cyanobacterium Ocullathermofonsia sinensis gen nov. sp. nov. and Genomic Insights on its Adaptations to the Thermal Habitat.</title>
        <authorList>
            <person name="Daroch M."/>
            <person name="Tang J."/>
            <person name="Jiang Y."/>
        </authorList>
    </citation>
    <scope>NUCLEOTIDE SEQUENCE</scope>
    <source>
        <strain evidence="2">PKUAC-SCTA174</strain>
    </source>
</reference>
<name>A0A9E8ZBR4_9CYAN</name>
<evidence type="ECO:0000313" key="3">
    <source>
        <dbReference type="Proteomes" id="UP001163152"/>
    </source>
</evidence>
<evidence type="ECO:0000256" key="1">
    <source>
        <dbReference type="SAM" id="SignalP"/>
    </source>
</evidence>
<proteinExistence type="predicted"/>
<dbReference type="SUPFAM" id="SSF56925">
    <property type="entry name" value="OMPA-like"/>
    <property type="match status" value="1"/>
</dbReference>
<protein>
    <recommendedName>
        <fullName evidence="4">Porin family protein</fullName>
    </recommendedName>
</protein>
<accession>A0A9E8ZBR4</accession>
<organism evidence="2 3">
    <name type="scientific">Thermocoleostomius sinensis A174</name>
    <dbReference type="NCBI Taxonomy" id="2016057"/>
    <lineage>
        <taxon>Bacteria</taxon>
        <taxon>Bacillati</taxon>
        <taxon>Cyanobacteriota</taxon>
        <taxon>Cyanophyceae</taxon>
        <taxon>Oculatellales</taxon>
        <taxon>Oculatellaceae</taxon>
        <taxon>Thermocoleostomius</taxon>
    </lineage>
</organism>
<evidence type="ECO:0008006" key="4">
    <source>
        <dbReference type="Google" id="ProtNLM"/>
    </source>
</evidence>
<sequence>MKRSIKVIATTSIVSAMAVGSILFSADRASAQVRGMEGSYLGGGVSAGVTNVDEDGSVLGGNIQGRLDARELPVSLRGAFLFNGDNSAIMPIVSYDVGVAPNTNLYVGGGYSFVLGRGESSLLGNQDAPVVTLGVETAVNPNVVLYGDAKLGIDAYKNSSGSAVSLQLGAAYRF</sequence>
<feature type="signal peptide" evidence="1">
    <location>
        <begin position="1"/>
        <end position="18"/>
    </location>
</feature>
<keyword evidence="3" id="KW-1185">Reference proteome</keyword>
<dbReference type="AlphaFoldDB" id="A0A9E8ZBR4"/>